<dbReference type="PRINTS" id="PR00320">
    <property type="entry name" value="GPROTEINBRPT"/>
</dbReference>
<dbReference type="InterPro" id="IPR020472">
    <property type="entry name" value="WD40_PAC1"/>
</dbReference>
<feature type="repeat" description="WD" evidence="3">
    <location>
        <begin position="1147"/>
        <end position="1188"/>
    </location>
</feature>
<dbReference type="PROSITE" id="PS50837">
    <property type="entry name" value="NACHT"/>
    <property type="match status" value="1"/>
</dbReference>
<dbReference type="PROSITE" id="PS50294">
    <property type="entry name" value="WD_REPEATS_REGION"/>
    <property type="match status" value="8"/>
</dbReference>
<sequence>MLSIESRPITDEDIGLRVLREAPAEAEAARITDIVAIHGLGAHPDHSWCKNVGTRETPQWVNWLEEGNMLPAIAPNARIMRYGYRSQWFGKEAMQQSASTVAERLLIALKRKRKGVSSRSLLFVAHCFGGLVVLKALLEAEQYPSEWPGVYSSTTGLVFFGTPFRGAGGMNQMEMLEAARLEYDSDQVHSTALEVLQPGNAYLQDMVDNFLKKLREQTNKTQIACFYELMLSNVGRIVGKQDRMRFMVSKSSGCLDLSDAINKYSLSRTHFNMNKFGKVTEEDFEMVAEVIGEMIERSPALLAKQSQYDGKRKSSHLNSEEDKQCIRDLYSTNPRDDKTRIEDTKGGLLADSYRWVLDNTTFQQWQQDEHGCLLWIKGDPGKGKTMLLCGIINELQKSMPRTALLSFFFCQANDSRINSATAVLRGLLYMLVNQQPSLVLHIRKKHDDAGKSLFEDANAWVALTEIFTDVLRDPSLSTTYLIVDALDECITGRPKLLEFILRQSTSQRVKWIVSSRNWRDIEAQLEKAEQKIKLSLELNAKSVAAAVNIFIQQKVAQLAQEKDYTAEIQHAVLQYLTSNANDTFLWVALVCQDLGSIKTANRHVRTKLALFPPGLGPLYRQMMLQLNEEPDAKICRQVLASTALLYRPVTIPELITLVEQLEDFVDNLESVREIVSLCGSFLTLREDTIYFVHQSAKDFLFAEAVNEVFPHGTEAIHQEIFSRSIAILSRTLHRDMYSLKALGFPVKDIKRPDPDPLAASRYPCIHWIDHLYDSKKAHDLQVTSTVDQFLKEKYLYWLEGLSLYESVGKGVVLMTKLWSLVQEMSDQNSLTQLVQDARRFIMYHKGAIECYPLQTYASALLFSPTESIIKQLFQHEELRGIVIKPSMSRNWSACLQTLEGHSDVVNSVAFSHDSTRIASGSNDNTVKIWDAISGENLHTLIGHSKWVSSVAFSYDLTRIASSSWDKTVKIWDASSGKHLHTLESHWETSVAFSHDSTRIASGSTGNTVKIWDASSGEHLHTLKGHSSEVNSVTFSHDSTRIASASEEDGTVKIWDASSGKHLHTLEAPWTTSVAFSHDSAQIASGLGDEGTVKIWDAISGKHLHTLRCPSDVVNSVAFSHDSTRIASGSGLTVNIWDSSSGEHLCTLEGHSKWVSSVAFSHDSTQIASASGDTTVKIWDSSSSEPLHTLKGYSEGVDMIASFTHKSTRIASGSEYEGTVKIWDASSGEHLHTLEAHEEYITSVDLSHDSTRIASSSEDNTVKIWDAISGKHLHTLKGHSKWVSSVAFSHNSTQIASSSADNTVKIWDAISGEHLHTLKGHSEWVSSVAFSHNSAQIASSSADKTVKIWDAISGKHLHTLKGHSDRVELVAFSHNSTQIASGSERTVKIWDASSGDHLHTLQVDRRLSEIVFNYTGLYLYTDAGVTFISNSATPDTTTAVTDPQPSQHQCIALSFNETWITYNSKKIVRLPSEYRPSVSGVSETRIVGGTGSGKLWICDINPGILSV</sequence>
<feature type="repeat" description="WD" evidence="3">
    <location>
        <begin position="1359"/>
        <end position="1399"/>
    </location>
</feature>
<dbReference type="OrthoDB" id="538223at2759"/>
<accession>A0A6A5X7D0</accession>
<keyword evidence="1 3" id="KW-0853">WD repeat</keyword>
<feature type="repeat" description="WD" evidence="3">
    <location>
        <begin position="1022"/>
        <end position="1064"/>
    </location>
</feature>
<reference evidence="5" key="1">
    <citation type="journal article" date="2020" name="Stud. Mycol.">
        <title>101 Dothideomycetes genomes: a test case for predicting lifestyles and emergence of pathogens.</title>
        <authorList>
            <person name="Haridas S."/>
            <person name="Albert R."/>
            <person name="Binder M."/>
            <person name="Bloem J."/>
            <person name="Labutti K."/>
            <person name="Salamov A."/>
            <person name="Andreopoulos B."/>
            <person name="Baker S."/>
            <person name="Barry K."/>
            <person name="Bills G."/>
            <person name="Bluhm B."/>
            <person name="Cannon C."/>
            <person name="Castanera R."/>
            <person name="Culley D."/>
            <person name="Daum C."/>
            <person name="Ezra D."/>
            <person name="Gonzalez J."/>
            <person name="Henrissat B."/>
            <person name="Kuo A."/>
            <person name="Liang C."/>
            <person name="Lipzen A."/>
            <person name="Lutzoni F."/>
            <person name="Magnuson J."/>
            <person name="Mondo S."/>
            <person name="Nolan M."/>
            <person name="Ohm R."/>
            <person name="Pangilinan J."/>
            <person name="Park H.-J."/>
            <person name="Ramirez L."/>
            <person name="Alfaro M."/>
            <person name="Sun H."/>
            <person name="Tritt A."/>
            <person name="Yoshinaga Y."/>
            <person name="Zwiers L.-H."/>
            <person name="Turgeon B."/>
            <person name="Goodwin S."/>
            <person name="Spatafora J."/>
            <person name="Crous P."/>
            <person name="Grigoriev I."/>
        </authorList>
    </citation>
    <scope>NUCLEOTIDE SEQUENCE</scope>
    <source>
        <strain evidence="5">CBS 175.79</strain>
    </source>
</reference>
<feature type="repeat" description="WD" evidence="3">
    <location>
        <begin position="940"/>
        <end position="981"/>
    </location>
</feature>
<dbReference type="CDD" id="cd00200">
    <property type="entry name" value="WD40"/>
    <property type="match status" value="2"/>
</dbReference>
<dbReference type="FunFam" id="3.40.50.300:FF:001638">
    <property type="entry name" value="NACHT and WD40 domain protein"/>
    <property type="match status" value="1"/>
</dbReference>
<dbReference type="Gene3D" id="3.40.50.300">
    <property type="entry name" value="P-loop containing nucleotide triphosphate hydrolases"/>
    <property type="match status" value="1"/>
</dbReference>
<dbReference type="InterPro" id="IPR001680">
    <property type="entry name" value="WD40_rpt"/>
</dbReference>
<proteinExistence type="predicted"/>
<feature type="repeat" description="WD" evidence="3">
    <location>
        <begin position="1275"/>
        <end position="1316"/>
    </location>
</feature>
<organism evidence="5 6">
    <name type="scientific">Aaosphaeria arxii CBS 175.79</name>
    <dbReference type="NCBI Taxonomy" id="1450172"/>
    <lineage>
        <taxon>Eukaryota</taxon>
        <taxon>Fungi</taxon>
        <taxon>Dikarya</taxon>
        <taxon>Ascomycota</taxon>
        <taxon>Pezizomycotina</taxon>
        <taxon>Dothideomycetes</taxon>
        <taxon>Pleosporomycetidae</taxon>
        <taxon>Pleosporales</taxon>
        <taxon>Pleosporales incertae sedis</taxon>
        <taxon>Aaosphaeria</taxon>
    </lineage>
</organism>
<evidence type="ECO:0000256" key="2">
    <source>
        <dbReference type="ARBA" id="ARBA00022737"/>
    </source>
</evidence>
<dbReference type="Proteomes" id="UP000799778">
    <property type="component" value="Unassembled WGS sequence"/>
</dbReference>
<dbReference type="PANTHER" id="PTHR19848:SF8">
    <property type="entry name" value="F-BOX AND WD REPEAT DOMAIN CONTAINING 7"/>
    <property type="match status" value="1"/>
</dbReference>
<dbReference type="PANTHER" id="PTHR19848">
    <property type="entry name" value="WD40 REPEAT PROTEIN"/>
    <property type="match status" value="1"/>
</dbReference>
<dbReference type="SUPFAM" id="SSF52540">
    <property type="entry name" value="P-loop containing nucleoside triphosphate hydrolases"/>
    <property type="match status" value="1"/>
</dbReference>
<dbReference type="SMART" id="SM00320">
    <property type="entry name" value="WD40"/>
    <property type="match status" value="12"/>
</dbReference>
<dbReference type="Gene3D" id="2.130.10.10">
    <property type="entry name" value="YVTN repeat-like/Quinoprotein amine dehydrogenase"/>
    <property type="match status" value="5"/>
</dbReference>
<evidence type="ECO:0000313" key="6">
    <source>
        <dbReference type="Proteomes" id="UP000799778"/>
    </source>
</evidence>
<dbReference type="GeneID" id="54291695"/>
<dbReference type="InterPro" id="IPR019775">
    <property type="entry name" value="WD40_repeat_CS"/>
</dbReference>
<feature type="domain" description="NACHT" evidence="4">
    <location>
        <begin position="372"/>
        <end position="592"/>
    </location>
</feature>
<dbReference type="InterPro" id="IPR036322">
    <property type="entry name" value="WD40_repeat_dom_sf"/>
</dbReference>
<dbReference type="Gene3D" id="3.40.50.1820">
    <property type="entry name" value="alpha/beta hydrolase"/>
    <property type="match status" value="1"/>
</dbReference>
<dbReference type="InterPro" id="IPR015943">
    <property type="entry name" value="WD40/YVTN_repeat-like_dom_sf"/>
</dbReference>
<keyword evidence="6" id="KW-1185">Reference proteome</keyword>
<dbReference type="InterPro" id="IPR029058">
    <property type="entry name" value="AB_hydrolase_fold"/>
</dbReference>
<dbReference type="EMBL" id="ML978081">
    <property type="protein sequence ID" value="KAF2008821.1"/>
    <property type="molecule type" value="Genomic_DNA"/>
</dbReference>
<dbReference type="PROSITE" id="PS00678">
    <property type="entry name" value="WD_REPEATS_1"/>
    <property type="match status" value="3"/>
</dbReference>
<gene>
    <name evidence="5" type="ORF">BU24DRAFT_497719</name>
</gene>
<feature type="repeat" description="WD" evidence="3">
    <location>
        <begin position="988"/>
        <end position="1021"/>
    </location>
</feature>
<dbReference type="Pfam" id="PF00400">
    <property type="entry name" value="WD40"/>
    <property type="match status" value="12"/>
</dbReference>
<evidence type="ECO:0000256" key="1">
    <source>
        <dbReference type="ARBA" id="ARBA00022574"/>
    </source>
</evidence>
<keyword evidence="2" id="KW-0677">Repeat</keyword>
<dbReference type="SUPFAM" id="SSF50978">
    <property type="entry name" value="WD40 repeat-like"/>
    <property type="match status" value="1"/>
</dbReference>
<dbReference type="Pfam" id="PF24883">
    <property type="entry name" value="NPHP3_N"/>
    <property type="match status" value="1"/>
</dbReference>
<dbReference type="PROSITE" id="PS50082">
    <property type="entry name" value="WD_REPEATS_2"/>
    <property type="match status" value="9"/>
</dbReference>
<dbReference type="InterPro" id="IPR011047">
    <property type="entry name" value="Quinoprotein_ADH-like_sf"/>
</dbReference>
<dbReference type="SUPFAM" id="SSF53474">
    <property type="entry name" value="alpha/beta-Hydrolases"/>
    <property type="match status" value="1"/>
</dbReference>
<protein>
    <submittedName>
        <fullName evidence="5">WD40 repeat-like protein</fullName>
    </submittedName>
</protein>
<evidence type="ECO:0000313" key="5">
    <source>
        <dbReference type="EMBL" id="KAF2008821.1"/>
    </source>
</evidence>
<feature type="repeat" description="WD" evidence="3">
    <location>
        <begin position="1317"/>
        <end position="1358"/>
    </location>
</feature>
<dbReference type="InterPro" id="IPR007111">
    <property type="entry name" value="NACHT_NTPase"/>
</dbReference>
<dbReference type="InterPro" id="IPR027417">
    <property type="entry name" value="P-loop_NTPase"/>
</dbReference>
<dbReference type="RefSeq" id="XP_033377160.1">
    <property type="nucleotide sequence ID" value="XM_033534298.1"/>
</dbReference>
<name>A0A6A5X7D0_9PLEO</name>
<feature type="repeat" description="WD" evidence="3">
    <location>
        <begin position="1233"/>
        <end position="1274"/>
    </location>
</feature>
<dbReference type="InterPro" id="IPR056884">
    <property type="entry name" value="NPHP3-like_N"/>
</dbReference>
<evidence type="ECO:0000256" key="3">
    <source>
        <dbReference type="PROSITE-ProRule" id="PRU00221"/>
    </source>
</evidence>
<evidence type="ECO:0000259" key="4">
    <source>
        <dbReference type="PROSITE" id="PS50837"/>
    </source>
</evidence>
<dbReference type="SUPFAM" id="SSF50998">
    <property type="entry name" value="Quinoprotein alcohol dehydrogenase-like"/>
    <property type="match status" value="2"/>
</dbReference>
<feature type="repeat" description="WD" evidence="3">
    <location>
        <begin position="898"/>
        <end position="939"/>
    </location>
</feature>